<dbReference type="Gene3D" id="3.90.550.10">
    <property type="entry name" value="Spore Coat Polysaccharide Biosynthesis Protein SpsA, Chain A"/>
    <property type="match status" value="1"/>
</dbReference>
<keyword evidence="2" id="KW-0808">Transferase</keyword>
<sequence>MTPTLADLTVIVVTYNSAHCIPALAETLSQLPHVTIVDNASNDDTADTAARAMPNALVLRNERNLGFGAANNQALHRVTTSHALLLNPDCLPLMELLQGLLAAAGEFPDAAIIAPHLIRRGGEIELSYRWPGKLWRSRGPGADGPCCVGFVCGAAMLFNMAVMREIGFFDEGFFLYYEDEDLCQRVFDSGKAIVVVPHVSVTHLSRSSVRGKSPLRAEFYRGYHHAQSKLIFTGKHVGPRQATALGRKTLLLALAALVPRLLVPSPRYVARLLGRIRGLLEFKK</sequence>
<proteinExistence type="predicted"/>
<feature type="domain" description="Glycosyltransferase 2-like" evidence="1">
    <location>
        <begin position="9"/>
        <end position="158"/>
    </location>
</feature>
<dbReference type="RefSeq" id="WP_132257468.1">
    <property type="nucleotide sequence ID" value="NZ_SLZQ01000002.1"/>
</dbReference>
<dbReference type="PANTHER" id="PTHR43179:SF7">
    <property type="entry name" value="RHAMNOSYLTRANSFERASE WBBL"/>
    <property type="match status" value="1"/>
</dbReference>
<gene>
    <name evidence="2" type="ORF">EDC30_102129</name>
</gene>
<dbReference type="Pfam" id="PF00535">
    <property type="entry name" value="Glycos_transf_2"/>
    <property type="match status" value="1"/>
</dbReference>
<organism evidence="2 3">
    <name type="scientific">Paucimonas lemoignei</name>
    <name type="common">Pseudomonas lemoignei</name>
    <dbReference type="NCBI Taxonomy" id="29443"/>
    <lineage>
        <taxon>Bacteria</taxon>
        <taxon>Pseudomonadati</taxon>
        <taxon>Pseudomonadota</taxon>
        <taxon>Betaproteobacteria</taxon>
        <taxon>Burkholderiales</taxon>
        <taxon>Burkholderiaceae</taxon>
        <taxon>Paucimonas</taxon>
    </lineage>
</organism>
<evidence type="ECO:0000313" key="3">
    <source>
        <dbReference type="Proteomes" id="UP000295382"/>
    </source>
</evidence>
<dbReference type="CDD" id="cd04186">
    <property type="entry name" value="GT_2_like_c"/>
    <property type="match status" value="1"/>
</dbReference>
<comment type="caution">
    <text evidence="2">The sequence shown here is derived from an EMBL/GenBank/DDBJ whole genome shotgun (WGS) entry which is preliminary data.</text>
</comment>
<dbReference type="OrthoDB" id="9771846at2"/>
<dbReference type="EMBL" id="SLZQ01000002">
    <property type="protein sequence ID" value="TCS38391.1"/>
    <property type="molecule type" value="Genomic_DNA"/>
</dbReference>
<protein>
    <submittedName>
        <fullName evidence="2">GT2 family glycosyltransferase</fullName>
    </submittedName>
</protein>
<dbReference type="InterPro" id="IPR001173">
    <property type="entry name" value="Glyco_trans_2-like"/>
</dbReference>
<evidence type="ECO:0000259" key="1">
    <source>
        <dbReference type="Pfam" id="PF00535"/>
    </source>
</evidence>
<evidence type="ECO:0000313" key="2">
    <source>
        <dbReference type="EMBL" id="TCS38391.1"/>
    </source>
</evidence>
<name>A0A4R3I122_PAULE</name>
<accession>A0A4R3I122</accession>
<reference evidence="2 3" key="1">
    <citation type="submission" date="2019-03" db="EMBL/GenBank/DDBJ databases">
        <title>Genomic Encyclopedia of Type Strains, Phase IV (KMG-IV): sequencing the most valuable type-strain genomes for metagenomic binning, comparative biology and taxonomic classification.</title>
        <authorList>
            <person name="Goeker M."/>
        </authorList>
    </citation>
    <scope>NUCLEOTIDE SEQUENCE [LARGE SCALE GENOMIC DNA]</scope>
    <source>
        <strain evidence="2 3">DSM 7445</strain>
    </source>
</reference>
<keyword evidence="3" id="KW-1185">Reference proteome</keyword>
<dbReference type="Proteomes" id="UP000295382">
    <property type="component" value="Unassembled WGS sequence"/>
</dbReference>
<dbReference type="GO" id="GO:0016740">
    <property type="term" value="F:transferase activity"/>
    <property type="evidence" value="ECO:0007669"/>
    <property type="project" value="UniProtKB-KW"/>
</dbReference>
<dbReference type="SUPFAM" id="SSF53448">
    <property type="entry name" value="Nucleotide-diphospho-sugar transferases"/>
    <property type="match status" value="1"/>
</dbReference>
<dbReference type="PANTHER" id="PTHR43179">
    <property type="entry name" value="RHAMNOSYLTRANSFERASE WBBL"/>
    <property type="match status" value="1"/>
</dbReference>
<dbReference type="AlphaFoldDB" id="A0A4R3I122"/>
<dbReference type="InterPro" id="IPR029044">
    <property type="entry name" value="Nucleotide-diphossugar_trans"/>
</dbReference>